<dbReference type="InterPro" id="IPR019949">
    <property type="entry name" value="CmoO-like"/>
</dbReference>
<dbReference type="Gene3D" id="3.20.20.30">
    <property type="entry name" value="Luciferase-like domain"/>
    <property type="match status" value="1"/>
</dbReference>
<sequence length="344" mass="38206">MTNVAPLQLSILDLATMFNEESATETLQNSTELAQLADRLGYTRYWFAEHHNAKYQMSTSPDLLGAHVAALTKHIRIGSGGIMLPNHSPLKVAENFSLLEALHPGRIDLGIGRAPGTDGVTALALRRSREAVTTYDFPEQFAELLGYFHRNFPQEHPFQAISASPDSSLVPDMYMLGSSNGGMQFAAEYGLGFAFAAHISPHLAVPMLRQYREQFQPSAAFPQPKSILAIIVIAADTDEQAAYLAEPGILQWTRWGTGNFKPSPPTLDEANAHVYTQQEKMVRAENLERFVIGSVETVKKKLTELASQAMVDEIMILNMITDKYSRHRSFRLLAEAFELPQRDS</sequence>
<dbReference type="InterPro" id="IPR036661">
    <property type="entry name" value="Luciferase-like_sf"/>
</dbReference>
<evidence type="ECO:0000256" key="1">
    <source>
        <dbReference type="ARBA" id="ARBA00007789"/>
    </source>
</evidence>
<dbReference type="SUPFAM" id="SSF51679">
    <property type="entry name" value="Bacterial luciferase-like"/>
    <property type="match status" value="1"/>
</dbReference>
<dbReference type="RefSeq" id="WP_377770443.1">
    <property type="nucleotide sequence ID" value="NZ_JBHUHO010000016.1"/>
</dbReference>
<dbReference type="CDD" id="cd00347">
    <property type="entry name" value="Flavin_utilizing_monoxygenases"/>
    <property type="match status" value="1"/>
</dbReference>
<dbReference type="EMBL" id="JBHUHO010000016">
    <property type="protein sequence ID" value="MFD2115361.1"/>
    <property type="molecule type" value="Genomic_DNA"/>
</dbReference>
<comment type="similarity">
    <text evidence="1">To bacterial alkanal monooxygenase alpha and beta chains.</text>
</comment>
<dbReference type="InterPro" id="IPR050766">
    <property type="entry name" value="Bact_Lucif_Oxidored"/>
</dbReference>
<dbReference type="PANTHER" id="PTHR30137">
    <property type="entry name" value="LUCIFERASE-LIKE MONOOXYGENASE"/>
    <property type="match status" value="1"/>
</dbReference>
<gene>
    <name evidence="3" type="ORF">ACFSJH_06390</name>
</gene>
<reference evidence="4" key="1">
    <citation type="journal article" date="2019" name="Int. J. Syst. Evol. Microbiol.">
        <title>The Global Catalogue of Microorganisms (GCM) 10K type strain sequencing project: providing services to taxonomists for standard genome sequencing and annotation.</title>
        <authorList>
            <consortium name="The Broad Institute Genomics Platform"/>
            <consortium name="The Broad Institute Genome Sequencing Center for Infectious Disease"/>
            <person name="Wu L."/>
            <person name="Ma J."/>
        </authorList>
    </citation>
    <scope>NUCLEOTIDE SEQUENCE [LARGE SCALE GENOMIC DNA]</scope>
    <source>
        <strain evidence="4">GH52</strain>
    </source>
</reference>
<feature type="domain" description="Luciferase-like" evidence="2">
    <location>
        <begin position="11"/>
        <end position="307"/>
    </location>
</feature>
<keyword evidence="3" id="KW-0560">Oxidoreductase</keyword>
<dbReference type="NCBIfam" id="TIGR03558">
    <property type="entry name" value="oxido_grp_1"/>
    <property type="match status" value="1"/>
</dbReference>
<dbReference type="PANTHER" id="PTHR30137:SF6">
    <property type="entry name" value="LUCIFERASE-LIKE MONOOXYGENASE"/>
    <property type="match status" value="1"/>
</dbReference>
<keyword evidence="4" id="KW-1185">Reference proteome</keyword>
<dbReference type="GO" id="GO:0016491">
    <property type="term" value="F:oxidoreductase activity"/>
    <property type="evidence" value="ECO:0007669"/>
    <property type="project" value="UniProtKB-KW"/>
</dbReference>
<name>A0ABW4YI95_9BACL</name>
<dbReference type="Proteomes" id="UP001597362">
    <property type="component" value="Unassembled WGS sequence"/>
</dbReference>
<dbReference type="InterPro" id="IPR011251">
    <property type="entry name" value="Luciferase-like_dom"/>
</dbReference>
<protein>
    <submittedName>
        <fullName evidence="3">LLM class flavin-dependent oxidoreductase</fullName>
        <ecNumber evidence="3">1.-.-.-</ecNumber>
    </submittedName>
</protein>
<comment type="caution">
    <text evidence="3">The sequence shown here is derived from an EMBL/GenBank/DDBJ whole genome shotgun (WGS) entry which is preliminary data.</text>
</comment>
<organism evidence="3 4">
    <name type="scientific">Paenibacillus yanchengensis</name>
    <dbReference type="NCBI Taxonomy" id="2035833"/>
    <lineage>
        <taxon>Bacteria</taxon>
        <taxon>Bacillati</taxon>
        <taxon>Bacillota</taxon>
        <taxon>Bacilli</taxon>
        <taxon>Bacillales</taxon>
        <taxon>Paenibacillaceae</taxon>
        <taxon>Paenibacillus</taxon>
    </lineage>
</organism>
<dbReference type="Pfam" id="PF00296">
    <property type="entry name" value="Bac_luciferase"/>
    <property type="match status" value="1"/>
</dbReference>
<proteinExistence type="predicted"/>
<dbReference type="EC" id="1.-.-.-" evidence="3"/>
<evidence type="ECO:0000259" key="2">
    <source>
        <dbReference type="Pfam" id="PF00296"/>
    </source>
</evidence>
<evidence type="ECO:0000313" key="3">
    <source>
        <dbReference type="EMBL" id="MFD2115361.1"/>
    </source>
</evidence>
<accession>A0ABW4YI95</accession>
<evidence type="ECO:0000313" key="4">
    <source>
        <dbReference type="Proteomes" id="UP001597362"/>
    </source>
</evidence>